<dbReference type="Proteomes" id="UP000305511">
    <property type="component" value="Unassembled WGS sequence"/>
</dbReference>
<dbReference type="Gene3D" id="2.60.200.40">
    <property type="match status" value="1"/>
</dbReference>
<dbReference type="GO" id="GO:0016301">
    <property type="term" value="F:kinase activity"/>
    <property type="evidence" value="ECO:0007669"/>
    <property type="project" value="UniProtKB-KW"/>
</dbReference>
<sequence>RVEPIKMRITYDEGVYEGNASMFFLGLTNSVGGFEQIVPDAKLDDGKFSLIIVKTANIFEILHLVALMLNGGKHVEDHRLIYTKTSYLHAETLEKNNKMMINLDGEYGGDAPMTFKNMHQHIEIFANGDALPSNAIMGSVLTGSDEIVVESEDEEEEAYNEASKEFVKEVERLTDEDIDGDGKIAEKEKH</sequence>
<reference evidence="2 3" key="1">
    <citation type="submission" date="2019-02" db="EMBL/GenBank/DDBJ databases">
        <title>Bacteria dissemination in different level of health care in South Africa: the effectiveness of infections prevention and control.</title>
        <authorList>
            <person name="Shobo C."/>
            <person name="Amoako D.G."/>
            <person name="Allam M."/>
            <person name="Ismail A."/>
            <person name="Bester L.A."/>
            <person name="Essack S.Y."/>
        </authorList>
    </citation>
    <scope>NUCLEOTIDE SEQUENCE [LARGE SCALE GENOMIC DNA]</scope>
    <source>
        <strain evidence="2 3">2SIL2</strain>
    </source>
</reference>
<gene>
    <name evidence="2" type="ORF">EY666_11660</name>
</gene>
<keyword evidence="2" id="KW-0418">Kinase</keyword>
<comment type="caution">
    <text evidence="2">The sequence shown here is derived from an EMBL/GenBank/DDBJ whole genome shotgun (WGS) entry which is preliminary data.</text>
</comment>
<feature type="non-terminal residue" evidence="2">
    <location>
        <position position="1"/>
    </location>
</feature>
<dbReference type="SUPFAM" id="SSF111331">
    <property type="entry name" value="NAD kinase/diacylglycerol kinase-like"/>
    <property type="match status" value="1"/>
</dbReference>
<dbReference type="Pfam" id="PF19279">
    <property type="entry name" value="YegS_C"/>
    <property type="match status" value="1"/>
</dbReference>
<keyword evidence="2" id="KW-0808">Transferase</keyword>
<dbReference type="AlphaFoldDB" id="A0A4U3LXX5"/>
<protein>
    <submittedName>
        <fullName evidence="2">Diacylglycerol kinase</fullName>
    </submittedName>
</protein>
<organism evidence="2 3">
    <name type="scientific">Enterococcus faecalis</name>
    <name type="common">Streptococcus faecalis</name>
    <dbReference type="NCBI Taxonomy" id="1351"/>
    <lineage>
        <taxon>Bacteria</taxon>
        <taxon>Bacillati</taxon>
        <taxon>Bacillota</taxon>
        <taxon>Bacilli</taxon>
        <taxon>Lactobacillales</taxon>
        <taxon>Enterococcaceae</taxon>
        <taxon>Enterococcus</taxon>
    </lineage>
</organism>
<dbReference type="InterPro" id="IPR016064">
    <property type="entry name" value="NAD/diacylglycerol_kinase_sf"/>
</dbReference>
<evidence type="ECO:0000259" key="1">
    <source>
        <dbReference type="Pfam" id="PF19279"/>
    </source>
</evidence>
<evidence type="ECO:0000313" key="2">
    <source>
        <dbReference type="EMBL" id="TKK81041.1"/>
    </source>
</evidence>
<dbReference type="InterPro" id="IPR045540">
    <property type="entry name" value="YegS/DAGK_C"/>
</dbReference>
<evidence type="ECO:0000313" key="3">
    <source>
        <dbReference type="Proteomes" id="UP000305511"/>
    </source>
</evidence>
<name>A0A4U3LXX5_ENTFL</name>
<accession>A0A4U3LXX5</accession>
<feature type="domain" description="YegS/DAGK C-terminal" evidence="1">
    <location>
        <begin position="3"/>
        <end position="125"/>
    </location>
</feature>
<dbReference type="EMBL" id="SIYF01000286">
    <property type="protein sequence ID" value="TKK81041.1"/>
    <property type="molecule type" value="Genomic_DNA"/>
</dbReference>
<proteinExistence type="predicted"/>